<organism evidence="1 2">
    <name type="scientific">Aureispira anguillae</name>
    <dbReference type="NCBI Taxonomy" id="2864201"/>
    <lineage>
        <taxon>Bacteria</taxon>
        <taxon>Pseudomonadati</taxon>
        <taxon>Bacteroidota</taxon>
        <taxon>Saprospiria</taxon>
        <taxon>Saprospirales</taxon>
        <taxon>Saprospiraceae</taxon>
        <taxon>Aureispira</taxon>
    </lineage>
</organism>
<name>A0A915YC97_9BACT</name>
<dbReference type="InterPro" id="IPR013783">
    <property type="entry name" value="Ig-like_fold"/>
</dbReference>
<accession>A0A915YC97</accession>
<sequence length="263" mass="29104">MNFRFSWLILCLTIVACNEPTIDITKPTIVVSSVSPNPINGLVCGNMEDHVIYLQSTNSVVFDLVFSDDQALSQYKIDIHNNFDCHGHRGPSTTDWNLQKIEMLDGVQQSIQEVLMVPDDVTAGAYHCSVQVLDESGNQTPTTIYTLLIQNSSDTILPTLNLTQPSTTSTTLNRGSVLTVQGNLMDNRNLEHGRIELIYFTPSGNKSTAATISLDNSVSNNYAYTFNFTIPSSFVNGRYDFEVRAYDGVGNRATSIDFEVNVQ</sequence>
<dbReference type="InterPro" id="IPR027829">
    <property type="entry name" value="DUF4625"/>
</dbReference>
<dbReference type="PROSITE" id="PS51257">
    <property type="entry name" value="PROKAR_LIPOPROTEIN"/>
    <property type="match status" value="1"/>
</dbReference>
<evidence type="ECO:0000313" key="1">
    <source>
        <dbReference type="EMBL" id="BDS10411.1"/>
    </source>
</evidence>
<dbReference type="Gene3D" id="2.60.40.10">
    <property type="entry name" value="Immunoglobulins"/>
    <property type="match status" value="1"/>
</dbReference>
<proteinExistence type="predicted"/>
<dbReference type="Proteomes" id="UP001060919">
    <property type="component" value="Chromosome"/>
</dbReference>
<keyword evidence="2" id="KW-1185">Reference proteome</keyword>
<gene>
    <name evidence="1" type="ORF">AsAng_0011190</name>
</gene>
<dbReference type="RefSeq" id="WP_264791728.1">
    <property type="nucleotide sequence ID" value="NZ_AP026867.1"/>
</dbReference>
<dbReference type="Pfam" id="PF15418">
    <property type="entry name" value="DUF4625"/>
    <property type="match status" value="2"/>
</dbReference>
<dbReference type="AlphaFoldDB" id="A0A915YC97"/>
<reference evidence="1" key="1">
    <citation type="submission" date="2022-09" db="EMBL/GenBank/DDBJ databases">
        <title>Aureispira anguillicida sp. nov., isolated from Leptocephalus of Japanese eel Anguilla japonica.</title>
        <authorList>
            <person name="Yuasa K."/>
            <person name="Mekata T."/>
            <person name="Ikunari K."/>
        </authorList>
    </citation>
    <scope>NUCLEOTIDE SEQUENCE</scope>
    <source>
        <strain evidence="1">EL160426</strain>
    </source>
</reference>
<dbReference type="EMBL" id="AP026867">
    <property type="protein sequence ID" value="BDS10411.1"/>
    <property type="molecule type" value="Genomic_DNA"/>
</dbReference>
<dbReference type="KEGG" id="aup:AsAng_0011190"/>
<protein>
    <submittedName>
        <fullName evidence="1">DUF4625 domain-containing protein</fullName>
    </submittedName>
</protein>
<evidence type="ECO:0000313" key="2">
    <source>
        <dbReference type="Proteomes" id="UP001060919"/>
    </source>
</evidence>